<feature type="domain" description="Response regulatory" evidence="11">
    <location>
        <begin position="1122"/>
        <end position="1237"/>
    </location>
</feature>
<dbReference type="CDD" id="cd17574">
    <property type="entry name" value="REC_OmpR"/>
    <property type="match status" value="1"/>
</dbReference>
<dbReference type="SMART" id="SM00388">
    <property type="entry name" value="HisKA"/>
    <property type="match status" value="1"/>
</dbReference>
<dbReference type="SMART" id="SM00387">
    <property type="entry name" value="HATPase_c"/>
    <property type="match status" value="1"/>
</dbReference>
<evidence type="ECO:0000256" key="2">
    <source>
        <dbReference type="ARBA" id="ARBA00012438"/>
    </source>
</evidence>
<dbReference type="InterPro" id="IPR036097">
    <property type="entry name" value="HisK_dim/P_sf"/>
</dbReference>
<dbReference type="Proteomes" id="UP000533637">
    <property type="component" value="Unassembled WGS sequence"/>
</dbReference>
<dbReference type="SUPFAM" id="SSF63829">
    <property type="entry name" value="Calcium-dependent phosphotriesterase"/>
    <property type="match status" value="2"/>
</dbReference>
<dbReference type="GO" id="GO:0016301">
    <property type="term" value="F:kinase activity"/>
    <property type="evidence" value="ECO:0007669"/>
    <property type="project" value="UniProtKB-KW"/>
</dbReference>
<evidence type="ECO:0000313" key="13">
    <source>
        <dbReference type="Proteomes" id="UP000533637"/>
    </source>
</evidence>
<dbReference type="PANTHER" id="PTHR43547">
    <property type="entry name" value="TWO-COMPONENT HISTIDINE KINASE"/>
    <property type="match status" value="1"/>
</dbReference>
<gene>
    <name evidence="12" type="ORF">GGQ57_004309</name>
</gene>
<dbReference type="Gene3D" id="2.130.10.10">
    <property type="entry name" value="YVTN repeat-like/Quinoprotein amine dehydrogenase"/>
    <property type="match status" value="3"/>
</dbReference>
<dbReference type="Pfam" id="PF12833">
    <property type="entry name" value="HTH_18"/>
    <property type="match status" value="1"/>
</dbReference>
<comment type="caution">
    <text evidence="12">The sequence shown here is derived from an EMBL/GenBank/DDBJ whole genome shotgun (WGS) entry which is preliminary data.</text>
</comment>
<dbReference type="Gene3D" id="1.10.10.60">
    <property type="entry name" value="Homeodomain-like"/>
    <property type="match status" value="1"/>
</dbReference>
<dbReference type="CDD" id="cd00082">
    <property type="entry name" value="HisKA"/>
    <property type="match status" value="1"/>
</dbReference>
<keyword evidence="12" id="KW-0418">Kinase</keyword>
<dbReference type="InterPro" id="IPR018062">
    <property type="entry name" value="HTH_AraC-typ_CS"/>
</dbReference>
<evidence type="ECO:0000259" key="11">
    <source>
        <dbReference type="PROSITE" id="PS50110"/>
    </source>
</evidence>
<keyword evidence="6" id="KW-0804">Transcription</keyword>
<keyword evidence="13" id="KW-1185">Reference proteome</keyword>
<evidence type="ECO:0000259" key="10">
    <source>
        <dbReference type="PROSITE" id="PS50109"/>
    </source>
</evidence>
<dbReference type="InterPro" id="IPR005467">
    <property type="entry name" value="His_kinase_dom"/>
</dbReference>
<dbReference type="InterPro" id="IPR003594">
    <property type="entry name" value="HATPase_dom"/>
</dbReference>
<dbReference type="Gene3D" id="1.10.287.130">
    <property type="match status" value="1"/>
</dbReference>
<feature type="domain" description="HTH araC/xylS-type" evidence="9">
    <location>
        <begin position="1269"/>
        <end position="1368"/>
    </location>
</feature>
<evidence type="ECO:0000256" key="1">
    <source>
        <dbReference type="ARBA" id="ARBA00000085"/>
    </source>
</evidence>
<dbReference type="RefSeq" id="WP_183672073.1">
    <property type="nucleotide sequence ID" value="NZ_BMPB01000009.1"/>
</dbReference>
<evidence type="ECO:0000256" key="8">
    <source>
        <dbReference type="SAM" id="Phobius"/>
    </source>
</evidence>
<dbReference type="InterPro" id="IPR015943">
    <property type="entry name" value="WD40/YVTN_repeat-like_dom_sf"/>
</dbReference>
<dbReference type="PANTHER" id="PTHR43547:SF2">
    <property type="entry name" value="HYBRID SIGNAL TRANSDUCTION HISTIDINE KINASE C"/>
    <property type="match status" value="1"/>
</dbReference>
<dbReference type="PROSITE" id="PS50109">
    <property type="entry name" value="HIS_KIN"/>
    <property type="match status" value="1"/>
</dbReference>
<name>A0ABR6KSA0_9BACT</name>
<dbReference type="SMART" id="SM00448">
    <property type="entry name" value="REC"/>
    <property type="match status" value="1"/>
</dbReference>
<dbReference type="InterPro" id="IPR001789">
    <property type="entry name" value="Sig_transdc_resp-reg_receiver"/>
</dbReference>
<dbReference type="SUPFAM" id="SSF46689">
    <property type="entry name" value="Homeodomain-like"/>
    <property type="match status" value="1"/>
</dbReference>
<keyword evidence="4" id="KW-0805">Transcription regulation</keyword>
<dbReference type="InterPro" id="IPR036890">
    <property type="entry name" value="HATPase_C_sf"/>
</dbReference>
<dbReference type="EC" id="2.7.13.3" evidence="2"/>
<dbReference type="Pfam" id="PF07494">
    <property type="entry name" value="Reg_prop"/>
    <property type="match status" value="5"/>
</dbReference>
<evidence type="ECO:0000256" key="3">
    <source>
        <dbReference type="ARBA" id="ARBA00022553"/>
    </source>
</evidence>
<dbReference type="InterPro" id="IPR013783">
    <property type="entry name" value="Ig-like_fold"/>
</dbReference>
<keyword evidence="8" id="KW-1133">Transmembrane helix</keyword>
<feature type="transmembrane region" description="Helical" evidence="8">
    <location>
        <begin position="800"/>
        <end position="818"/>
    </location>
</feature>
<dbReference type="PROSITE" id="PS01124">
    <property type="entry name" value="HTH_ARAC_FAMILY_2"/>
    <property type="match status" value="1"/>
</dbReference>
<protein>
    <recommendedName>
        <fullName evidence="2">histidine kinase</fullName>
        <ecNumber evidence="2">2.7.13.3</ecNumber>
    </recommendedName>
</protein>
<dbReference type="InterPro" id="IPR011123">
    <property type="entry name" value="Y_Y_Y"/>
</dbReference>
<keyword evidence="12" id="KW-0808">Transferase</keyword>
<dbReference type="InterPro" id="IPR004358">
    <property type="entry name" value="Sig_transdc_His_kin-like_C"/>
</dbReference>
<sequence>MSTRNFYSIFLSLFIPLIISATPLASYHIQPINKQELLPSKQITHIYQDSEGYMWFCTTNGLCRYDGYTNKVYKSTYTSPTLLNNNWVNTLIEDKNNKLWIGTVNGINILDKKTGKMETVDRNKLAGKHVWTFLYTRDNILWIGTSNGLYRYDEKADSFYVYQNKILKTNSIYGDDIRVLYEDSDGFIWIGTWGNGLCRLDPRTEEFINCPYLGDEGRIGAIYEDKDKNLWLGTVNHLFKIENHTNPLKILYTRYDKDIKYERLIHSITQDKNGNLLVGTSLGLDIITCPLIPDNYRSSFQDSTRTVTNYEINDLYKGKNGMIWMATQNSGIYLMYEKEQPFSNHPFYSIDDFKQPLSVTAIYKWNKDEFLLGVEKVGLVKYNIRTNRLTSRVNDPDLKKFPDRIGNIQIIFKHPLRDELLMGSEYGGLLSCTLQNNKIISVKQHFPFWGGWIAGDIIKDICCDEAQNIWIGSNFGINILTPEQDTLSYVNLNQGEMIEVQSICHDYKNQMWLGTKNNGIFLADASQGVKGLTFRNYNQENGTINSNEIKCIYQDSKHRLWAGTKGGGLSMLNRETDKFELIDCMQEIPGDAIFSIAESNGLLYIGTNQGLVQYNPEGEKGAQIKIFTTEDGLLDNAFNQGTVLSDLDNQLHFGMANGFCSFCPKDIKETPSKVKTVISDLKIFHNSFDNLPMSKQRNLSPQLHPSYSKSITLSNNDYNFGIEFASLTFKNPEKNRYAYMLEGFDKEWHYVDANHRYAYYTNLRSGTYRFLVKGTNENSFMEEQPEILHIKVLPPLYATWWAYCLYFLIICLILWITFRIFRYKLEIKEALKLEQIEHAKSEELAQEKLKFFTNISHELLTPLSLITCSVEELRLKYNNKDSVFNVMKTNIQRLNRLLEQILEFRKAENGGLKLTVSFGDIGSFITKICNDNFLILGKSKNIELIIENPKPHIPGWFDKDKVDKIIYNLLSNAFKYNKINGKVKITLSPEGAVSDFEYKRLTVTVGNTGIGISEKHIHSIFQRFYEINYKDSEKRGNGIGLSLTKSLVELHNGTIQVTSIPNEWTEFSFSIPLEKTAYREEQIEDNSGIHSPEILLDIATTECAETTQPEKSEESQTDKKHSILVIEDNEELLQSIRNLLATQFIVYTTTNGSEGIDIAQSKNPGLILSDIMMPGMNGFEVCRTIKQEISTSHIPVVLLSAKISDEDKLEGFQVSADAYITKPFNFQLLKAQLLSIIENRELTAQKFKSTPLTQSIQVSLTSMDEKILNRAIDAVEKNIENPEFDLQAFTEEMNISNSMLYRKLKSLTNLSPNEFIRNIRLKASCKLLLEQKGNISEVAYRVGFNDAKYFSRCFKKEFDMTPMEYIEQNKTKES</sequence>
<feature type="domain" description="Histidine kinase" evidence="10">
    <location>
        <begin position="854"/>
        <end position="1075"/>
    </location>
</feature>
<keyword evidence="3 7" id="KW-0597">Phosphoprotein</keyword>
<dbReference type="Gene3D" id="3.30.565.10">
    <property type="entry name" value="Histidine kinase-like ATPase, C-terminal domain"/>
    <property type="match status" value="1"/>
</dbReference>
<proteinExistence type="predicted"/>
<dbReference type="Pfam" id="PF00512">
    <property type="entry name" value="HisKA"/>
    <property type="match status" value="1"/>
</dbReference>
<dbReference type="EMBL" id="JACHOC010000010">
    <property type="protein sequence ID" value="MBB4624378.1"/>
    <property type="molecule type" value="Genomic_DNA"/>
</dbReference>
<dbReference type="PRINTS" id="PR00344">
    <property type="entry name" value="BCTRLSENSOR"/>
</dbReference>
<dbReference type="InterPro" id="IPR003661">
    <property type="entry name" value="HisK_dim/P_dom"/>
</dbReference>
<dbReference type="SUPFAM" id="SSF55874">
    <property type="entry name" value="ATPase domain of HSP90 chaperone/DNA topoisomerase II/histidine kinase"/>
    <property type="match status" value="1"/>
</dbReference>
<keyword evidence="8" id="KW-0472">Membrane</keyword>
<keyword evidence="5" id="KW-0238">DNA-binding</keyword>
<comment type="catalytic activity">
    <reaction evidence="1">
        <text>ATP + protein L-histidine = ADP + protein N-phospho-L-histidine.</text>
        <dbReference type="EC" id="2.7.13.3"/>
    </reaction>
</comment>
<accession>A0ABR6KSA0</accession>
<evidence type="ECO:0000256" key="6">
    <source>
        <dbReference type="ARBA" id="ARBA00023163"/>
    </source>
</evidence>
<reference evidence="12 13" key="1">
    <citation type="submission" date="2020-08" db="EMBL/GenBank/DDBJ databases">
        <title>Genomic Encyclopedia of Type Strains, Phase IV (KMG-IV): sequencing the most valuable type-strain genomes for metagenomic binning, comparative biology and taxonomic classification.</title>
        <authorList>
            <person name="Goeker M."/>
        </authorList>
    </citation>
    <scope>NUCLEOTIDE SEQUENCE [LARGE SCALE GENOMIC DNA]</scope>
    <source>
        <strain evidence="12 13">DSM 102983</strain>
    </source>
</reference>
<evidence type="ECO:0000256" key="4">
    <source>
        <dbReference type="ARBA" id="ARBA00023015"/>
    </source>
</evidence>
<evidence type="ECO:0000256" key="7">
    <source>
        <dbReference type="PROSITE-ProRule" id="PRU00169"/>
    </source>
</evidence>
<dbReference type="InterPro" id="IPR011006">
    <property type="entry name" value="CheY-like_superfamily"/>
</dbReference>
<dbReference type="PROSITE" id="PS50110">
    <property type="entry name" value="RESPONSE_REGULATORY"/>
    <property type="match status" value="1"/>
</dbReference>
<dbReference type="Gene3D" id="3.40.50.2300">
    <property type="match status" value="1"/>
</dbReference>
<dbReference type="Pfam" id="PF07495">
    <property type="entry name" value="Y_Y_Y"/>
    <property type="match status" value="1"/>
</dbReference>
<dbReference type="Gene3D" id="2.60.40.10">
    <property type="entry name" value="Immunoglobulins"/>
    <property type="match status" value="1"/>
</dbReference>
<dbReference type="InterPro" id="IPR011110">
    <property type="entry name" value="Reg_prop"/>
</dbReference>
<dbReference type="Pfam" id="PF00072">
    <property type="entry name" value="Response_reg"/>
    <property type="match status" value="1"/>
</dbReference>
<dbReference type="Pfam" id="PF02518">
    <property type="entry name" value="HATPase_c"/>
    <property type="match status" value="1"/>
</dbReference>
<dbReference type="SMART" id="SM00342">
    <property type="entry name" value="HTH_ARAC"/>
    <property type="match status" value="1"/>
</dbReference>
<dbReference type="PROSITE" id="PS00041">
    <property type="entry name" value="HTH_ARAC_FAMILY_1"/>
    <property type="match status" value="1"/>
</dbReference>
<dbReference type="SUPFAM" id="SSF52172">
    <property type="entry name" value="CheY-like"/>
    <property type="match status" value="1"/>
</dbReference>
<dbReference type="InterPro" id="IPR018060">
    <property type="entry name" value="HTH_AraC"/>
</dbReference>
<evidence type="ECO:0000313" key="12">
    <source>
        <dbReference type="EMBL" id="MBB4624378.1"/>
    </source>
</evidence>
<keyword evidence="8" id="KW-0812">Transmembrane</keyword>
<dbReference type="SUPFAM" id="SSF47384">
    <property type="entry name" value="Homodimeric domain of signal transducing histidine kinase"/>
    <property type="match status" value="1"/>
</dbReference>
<evidence type="ECO:0000256" key="5">
    <source>
        <dbReference type="ARBA" id="ARBA00023125"/>
    </source>
</evidence>
<feature type="modified residue" description="4-aspartylphosphate" evidence="7">
    <location>
        <position position="1170"/>
    </location>
</feature>
<evidence type="ECO:0000259" key="9">
    <source>
        <dbReference type="PROSITE" id="PS01124"/>
    </source>
</evidence>
<organism evidence="12 13">
    <name type="scientific">Parabacteroides faecis</name>
    <dbReference type="NCBI Taxonomy" id="1217282"/>
    <lineage>
        <taxon>Bacteria</taxon>
        <taxon>Pseudomonadati</taxon>
        <taxon>Bacteroidota</taxon>
        <taxon>Bacteroidia</taxon>
        <taxon>Bacteroidales</taxon>
        <taxon>Tannerellaceae</taxon>
        <taxon>Parabacteroides</taxon>
    </lineage>
</organism>
<dbReference type="InterPro" id="IPR009057">
    <property type="entry name" value="Homeodomain-like_sf"/>
</dbReference>